<gene>
    <name evidence="1" type="ORF">BROSI_A2256</name>
</gene>
<evidence type="ECO:0000313" key="1">
    <source>
        <dbReference type="EMBL" id="GAN33722.1"/>
    </source>
</evidence>
<dbReference type="Proteomes" id="UP000032309">
    <property type="component" value="Unassembled WGS sequence"/>
</dbReference>
<accession>A0ABQ0JYF0</accession>
<evidence type="ECO:0000313" key="2">
    <source>
        <dbReference type="Proteomes" id="UP000032309"/>
    </source>
</evidence>
<reference evidence="2" key="1">
    <citation type="journal article" date="2015" name="Genome Announc.">
        <title>Draft Genome Sequence of an Anaerobic Ammonium-Oxidizing Bacterium, "Candidatus Brocadia sinica".</title>
        <authorList>
            <person name="Oshiki M."/>
            <person name="Shinyako-Hata K."/>
            <person name="Satoh H."/>
            <person name="Okabe S."/>
        </authorList>
    </citation>
    <scope>NUCLEOTIDE SEQUENCE [LARGE SCALE GENOMIC DNA]</scope>
    <source>
        <strain evidence="2">JPN1</strain>
    </source>
</reference>
<dbReference type="EMBL" id="BAFN01000001">
    <property type="protein sequence ID" value="GAN33722.1"/>
    <property type="molecule type" value="Genomic_DNA"/>
</dbReference>
<name>A0ABQ0JYF0_9BACT</name>
<sequence length="111" mass="12871">MELIDSDFVSFCKEREARQTAIKGSLTWETIIAIDPYFDDLLHGIKTIKPGEKFCANETWYKEYKPIILRRVGYFAPNYAPEILKTEKAYDVVYQKLYDALPDCKGCACMI</sequence>
<keyword evidence="2" id="KW-1185">Reference proteome</keyword>
<organism evidence="1 2">
    <name type="scientific">Candidatus Brocadia sinica JPN1</name>
    <dbReference type="NCBI Taxonomy" id="1197129"/>
    <lineage>
        <taxon>Bacteria</taxon>
        <taxon>Pseudomonadati</taxon>
        <taxon>Planctomycetota</taxon>
        <taxon>Candidatus Brocadiia</taxon>
        <taxon>Candidatus Brocadiales</taxon>
        <taxon>Candidatus Brocadiaceae</taxon>
        <taxon>Candidatus Brocadia</taxon>
    </lineage>
</organism>
<proteinExistence type="predicted"/>
<comment type="caution">
    <text evidence="1">The sequence shown here is derived from an EMBL/GenBank/DDBJ whole genome shotgun (WGS) entry which is preliminary data.</text>
</comment>
<dbReference type="RefSeq" id="WP_052563814.1">
    <property type="nucleotide sequence ID" value="NZ_BAFN01000001.1"/>
</dbReference>
<protein>
    <submittedName>
        <fullName evidence="1">Uncharacterized protein</fullName>
    </submittedName>
</protein>